<name>A0A2I2KZR3_9ACTN</name>
<sequence length="69" mass="6938">MAAGVAGVAGGVGGADPRQRTLVVKRNFFPYRGAREAARIAGPGIRNHADRSCVAPGPGPCPGPCPDRG</sequence>
<organism evidence="1 2">
    <name type="scientific">Frankia canadensis</name>
    <dbReference type="NCBI Taxonomy" id="1836972"/>
    <lineage>
        <taxon>Bacteria</taxon>
        <taxon>Bacillati</taxon>
        <taxon>Actinomycetota</taxon>
        <taxon>Actinomycetes</taxon>
        <taxon>Frankiales</taxon>
        <taxon>Frankiaceae</taxon>
        <taxon>Frankia</taxon>
    </lineage>
</organism>
<evidence type="ECO:0000313" key="2">
    <source>
        <dbReference type="Proteomes" id="UP000234331"/>
    </source>
</evidence>
<reference evidence="1 2" key="1">
    <citation type="submission" date="2017-06" db="EMBL/GenBank/DDBJ databases">
        <authorList>
            <person name="Kim H.J."/>
            <person name="Triplett B.A."/>
        </authorList>
    </citation>
    <scope>NUCLEOTIDE SEQUENCE [LARGE SCALE GENOMIC DNA]</scope>
    <source>
        <strain evidence="1">FRACA_ARgP5</strain>
    </source>
</reference>
<gene>
    <name evidence="1" type="ORF">FRACA_610026</name>
</gene>
<dbReference type="EMBL" id="FZMO01000527">
    <property type="protein sequence ID" value="SNQ51145.1"/>
    <property type="molecule type" value="Genomic_DNA"/>
</dbReference>
<dbReference type="Proteomes" id="UP000234331">
    <property type="component" value="Unassembled WGS sequence"/>
</dbReference>
<dbReference type="AlphaFoldDB" id="A0A2I2KZR3"/>
<accession>A0A2I2KZR3</accession>
<keyword evidence="2" id="KW-1185">Reference proteome</keyword>
<protein>
    <submittedName>
        <fullName evidence="1">Uncharacterized protein</fullName>
    </submittedName>
</protein>
<evidence type="ECO:0000313" key="1">
    <source>
        <dbReference type="EMBL" id="SNQ51145.1"/>
    </source>
</evidence>
<proteinExistence type="predicted"/>